<keyword evidence="15 21" id="KW-0675">Receptor</keyword>
<feature type="region of interest" description="Disordered" evidence="22">
    <location>
        <begin position="1424"/>
        <end position="1460"/>
    </location>
</feature>
<feature type="domain" description="Protein kinase" evidence="25">
    <location>
        <begin position="1138"/>
        <end position="1413"/>
    </location>
</feature>
<dbReference type="FunFam" id="1.10.510.10:FF:000050">
    <property type="entry name" value="Tyrosine-protein kinase receptor"/>
    <property type="match status" value="1"/>
</dbReference>
<dbReference type="SUPFAM" id="SSF56112">
    <property type="entry name" value="Protein kinase-like (PK-like)"/>
    <property type="match status" value="1"/>
</dbReference>
<feature type="region of interest" description="Disordered" evidence="22">
    <location>
        <begin position="583"/>
        <end position="625"/>
    </location>
</feature>
<dbReference type="FunFam" id="2.60.40.10:FF:000108">
    <property type="entry name" value="Tyrosine-protein kinase receptor"/>
    <property type="match status" value="1"/>
</dbReference>
<keyword evidence="13" id="KW-0829">Tyrosine-protein kinase</keyword>
<evidence type="ECO:0000256" key="19">
    <source>
        <dbReference type="PIRSR" id="PIRSR000620-2"/>
    </source>
</evidence>
<dbReference type="SUPFAM" id="SSF57184">
    <property type="entry name" value="Growth factor receptor domain"/>
    <property type="match status" value="1"/>
</dbReference>
<evidence type="ECO:0000256" key="15">
    <source>
        <dbReference type="ARBA" id="ARBA00023170"/>
    </source>
</evidence>
<dbReference type="CDD" id="cd00064">
    <property type="entry name" value="FU"/>
    <property type="match status" value="1"/>
</dbReference>
<keyword evidence="11 23" id="KW-1133">Transmembrane helix</keyword>
<dbReference type="PANTHER" id="PTHR24416:SF338">
    <property type="entry name" value="INSULIN RECEPTOR-RELATED PROTEIN"/>
    <property type="match status" value="1"/>
</dbReference>
<dbReference type="InterPro" id="IPR002011">
    <property type="entry name" value="Tyr_kinase_rcpt_2_CS"/>
</dbReference>
<keyword evidence="3" id="KW-0808">Transferase</keyword>
<dbReference type="EMBL" id="JAULJE010000022">
    <property type="protein sequence ID" value="KAK1329201.1"/>
    <property type="molecule type" value="Genomic_DNA"/>
</dbReference>
<dbReference type="InterPro" id="IPR017441">
    <property type="entry name" value="Protein_kinase_ATP_BS"/>
</dbReference>
<dbReference type="InterPro" id="IPR050122">
    <property type="entry name" value="RTK"/>
</dbReference>
<gene>
    <name evidence="27" type="ORF">QTO34_011381</name>
</gene>
<keyword evidence="5 21" id="KW-0812">Transmembrane</keyword>
<feature type="domain" description="Fibronectin type-III" evidence="26">
    <location>
        <begin position="767"/>
        <end position="861"/>
    </location>
</feature>
<evidence type="ECO:0000256" key="20">
    <source>
        <dbReference type="PROSITE-ProRule" id="PRU10141"/>
    </source>
</evidence>
<dbReference type="InterPro" id="IPR003961">
    <property type="entry name" value="FN3_dom"/>
</dbReference>
<feature type="signal peptide" evidence="24">
    <location>
        <begin position="1"/>
        <end position="23"/>
    </location>
</feature>
<evidence type="ECO:0000256" key="1">
    <source>
        <dbReference type="ARBA" id="ARBA00004479"/>
    </source>
</evidence>
<evidence type="ECO:0000256" key="3">
    <source>
        <dbReference type="ARBA" id="ARBA00022679"/>
    </source>
</evidence>
<dbReference type="GO" id="GO:0005899">
    <property type="term" value="C:insulin receptor complex"/>
    <property type="evidence" value="ECO:0007669"/>
    <property type="project" value="TreeGrafter"/>
</dbReference>
<keyword evidence="12 23" id="KW-0472">Membrane</keyword>
<evidence type="ECO:0000256" key="5">
    <source>
        <dbReference type="ARBA" id="ARBA00022692"/>
    </source>
</evidence>
<dbReference type="CDD" id="cd05032">
    <property type="entry name" value="PTKc_InsR_like"/>
    <property type="match status" value="1"/>
</dbReference>
<feature type="region of interest" description="Disordered" evidence="22">
    <location>
        <begin position="890"/>
        <end position="910"/>
    </location>
</feature>
<evidence type="ECO:0000256" key="24">
    <source>
        <dbReference type="SAM" id="SignalP"/>
    </source>
</evidence>
<feature type="region of interest" description="Disordered" evidence="22">
    <location>
        <begin position="298"/>
        <end position="327"/>
    </location>
</feature>
<dbReference type="InterPro" id="IPR016246">
    <property type="entry name" value="Tyr_kinase_insulin-like_rcpt"/>
</dbReference>
<reference evidence="27" key="1">
    <citation type="submission" date="2023-06" db="EMBL/GenBank/DDBJ databases">
        <title>Reference genome for the Northern bat (Eptesicus nilssonii), a most northern bat species.</title>
        <authorList>
            <person name="Laine V.N."/>
            <person name="Pulliainen A.T."/>
            <person name="Lilley T.M."/>
        </authorList>
    </citation>
    <scope>NUCLEOTIDE SEQUENCE</scope>
    <source>
        <strain evidence="27">BLF_Eptnil</strain>
        <tissue evidence="27">Kidney</tissue>
    </source>
</reference>
<evidence type="ECO:0000313" key="27">
    <source>
        <dbReference type="EMBL" id="KAK1329201.1"/>
    </source>
</evidence>
<evidence type="ECO:0000256" key="16">
    <source>
        <dbReference type="ARBA" id="ARBA00023180"/>
    </source>
</evidence>
<dbReference type="PANTHER" id="PTHR24416">
    <property type="entry name" value="TYROSINE-PROTEIN KINASE RECEPTOR"/>
    <property type="match status" value="1"/>
</dbReference>
<keyword evidence="10 19" id="KW-0067">ATP-binding</keyword>
<feature type="transmembrane region" description="Helical" evidence="23">
    <location>
        <begin position="1080"/>
        <end position="1103"/>
    </location>
</feature>
<evidence type="ECO:0000256" key="13">
    <source>
        <dbReference type="ARBA" id="ARBA00023137"/>
    </source>
</evidence>
<organism evidence="27 28">
    <name type="scientific">Cnephaeus nilssonii</name>
    <name type="common">Northern bat</name>
    <name type="synonym">Eptesicus nilssonii</name>
    <dbReference type="NCBI Taxonomy" id="3371016"/>
    <lineage>
        <taxon>Eukaryota</taxon>
        <taxon>Metazoa</taxon>
        <taxon>Chordata</taxon>
        <taxon>Craniata</taxon>
        <taxon>Vertebrata</taxon>
        <taxon>Euteleostomi</taxon>
        <taxon>Mammalia</taxon>
        <taxon>Eutheria</taxon>
        <taxon>Laurasiatheria</taxon>
        <taxon>Chiroptera</taxon>
        <taxon>Yangochiroptera</taxon>
        <taxon>Vespertilionidae</taxon>
        <taxon>Cnephaeus</taxon>
    </lineage>
</organism>
<dbReference type="FunFam" id="2.10.220.10:FF:000014">
    <property type="entry name" value="Tyrosine-protein kinase receptor"/>
    <property type="match status" value="1"/>
</dbReference>
<dbReference type="SMART" id="SM00060">
    <property type="entry name" value="FN3"/>
    <property type="match status" value="3"/>
</dbReference>
<proteinExistence type="inferred from homology"/>
<evidence type="ECO:0000256" key="14">
    <source>
        <dbReference type="ARBA" id="ARBA00023157"/>
    </source>
</evidence>
<dbReference type="InterPro" id="IPR000494">
    <property type="entry name" value="Rcpt_L-dom"/>
</dbReference>
<evidence type="ECO:0000256" key="4">
    <source>
        <dbReference type="ARBA" id="ARBA00022685"/>
    </source>
</evidence>
<dbReference type="GO" id="GO:0071469">
    <property type="term" value="P:cellular response to alkaline pH"/>
    <property type="evidence" value="ECO:0007669"/>
    <property type="project" value="UniProtKB-ARBA"/>
</dbReference>
<dbReference type="Gene3D" id="3.30.200.20">
    <property type="entry name" value="Phosphorylase Kinase, domain 1"/>
    <property type="match status" value="1"/>
</dbReference>
<feature type="active site" description="Proton donor/acceptor" evidence="18">
    <location>
        <position position="1274"/>
    </location>
</feature>
<accession>A0AA40HDE3</accession>
<keyword evidence="2 21" id="KW-0597">Phosphoprotein</keyword>
<keyword evidence="7" id="KW-0677">Repeat</keyword>
<dbReference type="PRINTS" id="PR00109">
    <property type="entry name" value="TYRKINASE"/>
</dbReference>
<dbReference type="Gene3D" id="2.10.220.10">
    <property type="entry name" value="Hormone Receptor, Insulin-like Growth Factor Receptor 1, Chain A, domain 2"/>
    <property type="match status" value="1"/>
</dbReference>
<evidence type="ECO:0000256" key="9">
    <source>
        <dbReference type="ARBA" id="ARBA00022777"/>
    </source>
</evidence>
<dbReference type="GO" id="GO:0005009">
    <property type="term" value="F:insulin receptor activity"/>
    <property type="evidence" value="ECO:0007669"/>
    <property type="project" value="TreeGrafter"/>
</dbReference>
<keyword evidence="6 24" id="KW-0732">Signal</keyword>
<dbReference type="Gene3D" id="1.10.510.10">
    <property type="entry name" value="Transferase(Phosphotransferase) domain 1"/>
    <property type="match status" value="1"/>
</dbReference>
<dbReference type="CDD" id="cd00063">
    <property type="entry name" value="FN3"/>
    <property type="match status" value="2"/>
</dbReference>
<dbReference type="PIRSF" id="PIRSF000620">
    <property type="entry name" value="Insulin_receptor"/>
    <property type="match status" value="1"/>
</dbReference>
<evidence type="ECO:0000256" key="23">
    <source>
        <dbReference type="SAM" id="Phobius"/>
    </source>
</evidence>
<feature type="binding site" evidence="19 20">
    <location>
        <position position="1172"/>
    </location>
    <ligand>
        <name>ATP</name>
        <dbReference type="ChEBI" id="CHEBI:30616"/>
    </ligand>
</feature>
<dbReference type="PROSITE" id="PS00109">
    <property type="entry name" value="PROTEIN_KINASE_TYR"/>
    <property type="match status" value="1"/>
</dbReference>
<dbReference type="Gene3D" id="2.60.40.10">
    <property type="entry name" value="Immunoglobulins"/>
    <property type="match status" value="3"/>
</dbReference>
<dbReference type="SMART" id="SM00219">
    <property type="entry name" value="TyrKc"/>
    <property type="match status" value="1"/>
</dbReference>
<evidence type="ECO:0000256" key="12">
    <source>
        <dbReference type="ARBA" id="ARBA00023136"/>
    </source>
</evidence>
<feature type="binding site" evidence="19">
    <location>
        <begin position="1219"/>
        <end position="1225"/>
    </location>
    <ligand>
        <name>ATP</name>
        <dbReference type="ChEBI" id="CHEBI:30616"/>
    </ligand>
</feature>
<dbReference type="InterPro" id="IPR036941">
    <property type="entry name" value="Rcpt_L-dom_sf"/>
</dbReference>
<feature type="binding site" evidence="19">
    <location>
        <position position="1292"/>
    </location>
    <ligand>
        <name>ATP</name>
        <dbReference type="ChEBI" id="CHEBI:30616"/>
    </ligand>
</feature>
<feature type="binding site" evidence="19">
    <location>
        <begin position="1278"/>
        <end position="1279"/>
    </location>
    <ligand>
        <name>ATP</name>
        <dbReference type="ChEBI" id="CHEBI:30616"/>
    </ligand>
</feature>
<evidence type="ECO:0000256" key="6">
    <source>
        <dbReference type="ARBA" id="ARBA00022729"/>
    </source>
</evidence>
<dbReference type="GO" id="GO:0005524">
    <property type="term" value="F:ATP binding"/>
    <property type="evidence" value="ECO:0007669"/>
    <property type="project" value="UniProtKB-UniRule"/>
</dbReference>
<protein>
    <recommendedName>
        <fullName evidence="21">Tyrosine-protein kinase receptor</fullName>
        <ecNumber evidence="21">2.7.10.1</ecNumber>
    </recommendedName>
</protein>
<dbReference type="SMART" id="SM00261">
    <property type="entry name" value="FU"/>
    <property type="match status" value="1"/>
</dbReference>
<feature type="chain" id="PRO_5041244517" description="Tyrosine-protein kinase receptor" evidence="24">
    <location>
        <begin position="24"/>
        <end position="1460"/>
    </location>
</feature>
<evidence type="ECO:0000256" key="7">
    <source>
        <dbReference type="ARBA" id="ARBA00022737"/>
    </source>
</evidence>
<dbReference type="PROSITE" id="PS00107">
    <property type="entry name" value="PROTEIN_KINASE_ATP"/>
    <property type="match status" value="1"/>
</dbReference>
<dbReference type="FunFam" id="3.80.20.20:FF:000001">
    <property type="entry name" value="Tyrosine-protein kinase receptor"/>
    <property type="match status" value="1"/>
</dbReference>
<dbReference type="EC" id="2.7.10.1" evidence="21"/>
<keyword evidence="9" id="KW-0418">Kinase</keyword>
<feature type="compositionally biased region" description="Basic and acidic residues" evidence="22">
    <location>
        <begin position="313"/>
        <end position="323"/>
    </location>
</feature>
<dbReference type="Gene3D" id="3.80.20.20">
    <property type="entry name" value="Receptor L-domain"/>
    <property type="match status" value="3"/>
</dbReference>
<dbReference type="SUPFAM" id="SSF49265">
    <property type="entry name" value="Fibronectin type III"/>
    <property type="match status" value="3"/>
</dbReference>
<dbReference type="GO" id="GO:0030424">
    <property type="term" value="C:axon"/>
    <property type="evidence" value="ECO:0007669"/>
    <property type="project" value="TreeGrafter"/>
</dbReference>
<dbReference type="GO" id="GO:0043548">
    <property type="term" value="F:phosphatidylinositol 3-kinase binding"/>
    <property type="evidence" value="ECO:0007669"/>
    <property type="project" value="InterPro"/>
</dbReference>
<dbReference type="InterPro" id="IPR011009">
    <property type="entry name" value="Kinase-like_dom_sf"/>
</dbReference>
<keyword evidence="14" id="KW-1015">Disulfide bond</keyword>
<dbReference type="Proteomes" id="UP001177744">
    <property type="component" value="Unassembled WGS sequence"/>
</dbReference>
<evidence type="ECO:0000313" key="28">
    <source>
        <dbReference type="Proteomes" id="UP001177744"/>
    </source>
</evidence>
<dbReference type="InterPro" id="IPR006212">
    <property type="entry name" value="Furin_repeat"/>
</dbReference>
<evidence type="ECO:0000256" key="17">
    <source>
        <dbReference type="ARBA" id="ARBA00051243"/>
    </source>
</evidence>
<dbReference type="InterPro" id="IPR000719">
    <property type="entry name" value="Prot_kinase_dom"/>
</dbReference>
<sequence>MAVPGLWPWVACLLVTLLSLGSGLDTLKERLGGRECLAPAVPTTAATCAPVCPSLDIRSEVSELRRLENCSVVEGHLQILLMFTATGEDFRGLSFPRLTQVTEYLLLFRVYGLESLRDLFPNLAVIRGARLFLGYALVIFEMPHLRDVGLPALGAVLRGAVRVEKNQELCHLSTIDWGLLQPSPGANHIVGNKLGAECADCVSWRPGRHWRALCQDHLQWAHRLQVLDLQPLPESVNMPLLTPATCTLPQTRSCPRADFPGRRFPSPQTTHFRWGLPPAPGRELKREEAHLALGQATREKLAVSPGAMPSDDLGTRPRQDSRRGGGNPDGQVCPCPHGLACTPGGECCHIECLGGCSQPDDPSACVACRHFYFQGACHQACPPGTYQHESWRCVTAELCASLRSVPSLASTFGIHQGSCLAQCPPGFTRNGSSIFCHKCEGLCPKECKVGTKTIDSVQVAQDLAGCTHVEGSLILNLRQGYNLEQELQHSLGLVETITGFLKIKHSFALVSLGFFKNLKLIRGDAMVDGNYTLYVLDNQNLQQLGSWVAAGLTIPVGKIYFAFNPRLCLEHIYHLEQVTGTRGRQNKAEINPRTNGDRAACEAPTPTPRGSARPQETPSRAAGPDAHLRFVSNVTETDRISLRWERYEPLEHETYSFHRVLQGVQSWGDSERRGLLQIGGGVFSPFQNATEHIGPDACGTQSWNLLDVELPLSRNQEPGVTLAPLKPWTQYAVFVRAITLTTAEDSPHQGAQSPIIYLRTLPAAPTVPQDVISTSNSSSHLLVRWKPPTQRNGNITYYLVLWQRLAEDSDLYLNDYCHRGLRLPTSNNDPRFDREDGELEAEMEPGCCPCQHPPPGQVLPPLEAQEASFQKKFENFLHNAITIPKSPWKVTSINKSPQRDSGRHRRASGALRLGGNSSDFEIREDKVPRERAVLSGLRHFTEYRIDIHACNHAAHAVGCSAATFVFARTMPHREADGIPGKVAWEAASKSSVLLRWLEPSDPNGLILKYEIKYRRLGEEATVLCVSRLRYAKFGGVHLALLPPGNYSARVRATSLAGNGSWTESVAFYIPGSEEEDSGGLHLLTVTPVGLMLLIILAALGFFYSKKRNSTLYASVNPEYFSASDVYIPDEWEVPREQISIIRELGQGFFGMVYEGLAQGLEAGEETTPVALKTVNELASPRERIEFLKEASVMKAFKCHHVVRLLGVVSQGQPTLVIMELMTRGDLKSHLRSLRPEAENNPGLPRPALGDMIQMAGEIADGMAYLAAKKFVHRDLAARNCMVSQDFTVKIGDFGMTRDVYETDYYRKGGKGLLPVRWMAPESLKDGIFTTHSDVWSFGVVLWEIVTLAEQPYQGLSNEQVLKFVMDGGVLEELESCPLQLQELMSRCWQQNPRLRPTFTHILDSIQEELRPSFRLLSFYYSPERRGPRASLLPTDAEPDAPPPPKGASSDCSPLNGGPGH</sequence>
<keyword evidence="28" id="KW-1185">Reference proteome</keyword>
<dbReference type="FunFam" id="2.60.40.10:FF:001636">
    <property type="entry name" value="Tyrosine-protein kinase receptor"/>
    <property type="match status" value="1"/>
</dbReference>
<evidence type="ECO:0000256" key="18">
    <source>
        <dbReference type="PIRSR" id="PIRSR000620-1"/>
    </source>
</evidence>
<evidence type="ECO:0000259" key="26">
    <source>
        <dbReference type="PROSITE" id="PS50853"/>
    </source>
</evidence>
<evidence type="ECO:0000256" key="11">
    <source>
        <dbReference type="ARBA" id="ARBA00022989"/>
    </source>
</evidence>
<evidence type="ECO:0000256" key="10">
    <source>
        <dbReference type="ARBA" id="ARBA00022840"/>
    </source>
</evidence>
<comment type="caution">
    <text evidence="27">The sequence shown here is derived from an EMBL/GenBank/DDBJ whole genome shotgun (WGS) entry which is preliminary data.</text>
</comment>
<keyword evidence="4" id="KW-0165">Cleavage on pair of basic residues</keyword>
<keyword evidence="8 19" id="KW-0547">Nucleotide-binding</keyword>
<dbReference type="InterPro" id="IPR013783">
    <property type="entry name" value="Ig-like_fold"/>
</dbReference>
<dbReference type="PROSITE" id="PS00239">
    <property type="entry name" value="RECEPTOR_TYR_KIN_II"/>
    <property type="match status" value="1"/>
</dbReference>
<dbReference type="Pfam" id="PF00041">
    <property type="entry name" value="fn3"/>
    <property type="match status" value="1"/>
</dbReference>
<dbReference type="InterPro" id="IPR020635">
    <property type="entry name" value="Tyr_kinase_cat_dom"/>
</dbReference>
<dbReference type="Pfam" id="PF07714">
    <property type="entry name" value="PK_Tyr_Ser-Thr"/>
    <property type="match status" value="1"/>
</dbReference>
<dbReference type="InterPro" id="IPR001245">
    <property type="entry name" value="Ser-Thr/Tyr_kinase_cat_dom"/>
</dbReference>
<dbReference type="InterPro" id="IPR036116">
    <property type="entry name" value="FN3_sf"/>
</dbReference>
<dbReference type="PROSITE" id="PS50011">
    <property type="entry name" value="PROTEIN_KINASE_DOM"/>
    <property type="match status" value="1"/>
</dbReference>
<comment type="catalytic activity">
    <reaction evidence="17 21">
        <text>L-tyrosyl-[protein] + ATP = O-phospho-L-tyrosyl-[protein] + ADP + H(+)</text>
        <dbReference type="Rhea" id="RHEA:10596"/>
        <dbReference type="Rhea" id="RHEA-COMP:10136"/>
        <dbReference type="Rhea" id="RHEA-COMP:20101"/>
        <dbReference type="ChEBI" id="CHEBI:15378"/>
        <dbReference type="ChEBI" id="CHEBI:30616"/>
        <dbReference type="ChEBI" id="CHEBI:46858"/>
        <dbReference type="ChEBI" id="CHEBI:61978"/>
        <dbReference type="ChEBI" id="CHEBI:456216"/>
        <dbReference type="EC" id="2.7.10.1"/>
    </reaction>
</comment>
<keyword evidence="16" id="KW-0325">Glycoprotein</keyword>
<feature type="domain" description="Fibronectin type-III" evidence="26">
    <location>
        <begin position="978"/>
        <end position="1072"/>
    </location>
</feature>
<dbReference type="Pfam" id="PF00757">
    <property type="entry name" value="Furin-like"/>
    <property type="match status" value="1"/>
</dbReference>
<evidence type="ECO:0000256" key="21">
    <source>
        <dbReference type="RuleBase" id="RU000312"/>
    </source>
</evidence>
<evidence type="ECO:0000259" key="25">
    <source>
        <dbReference type="PROSITE" id="PS50011"/>
    </source>
</evidence>
<evidence type="ECO:0000256" key="2">
    <source>
        <dbReference type="ARBA" id="ARBA00022553"/>
    </source>
</evidence>
<dbReference type="GO" id="GO:0043560">
    <property type="term" value="F:insulin receptor substrate binding"/>
    <property type="evidence" value="ECO:0007669"/>
    <property type="project" value="InterPro"/>
</dbReference>
<comment type="subcellular location">
    <subcellularLocation>
        <location evidence="1">Membrane</location>
        <topology evidence="1">Single-pass type I membrane protein</topology>
    </subcellularLocation>
</comment>
<dbReference type="InterPro" id="IPR009030">
    <property type="entry name" value="Growth_fac_rcpt_cys_sf"/>
</dbReference>
<comment type="similarity">
    <text evidence="21">Belongs to the protein kinase superfamily. Tyr protein kinase family. Insulin receptor subfamily.</text>
</comment>
<evidence type="ECO:0000256" key="22">
    <source>
        <dbReference type="SAM" id="MobiDB-lite"/>
    </source>
</evidence>
<dbReference type="FunFam" id="3.30.200.20:FF:000026">
    <property type="entry name" value="Tyrosine-protein kinase receptor"/>
    <property type="match status" value="1"/>
</dbReference>
<dbReference type="PROSITE" id="PS50853">
    <property type="entry name" value="FN3"/>
    <property type="match status" value="2"/>
</dbReference>
<name>A0AA40HDE3_CNENI</name>
<dbReference type="InterPro" id="IPR008266">
    <property type="entry name" value="Tyr_kinase_AS"/>
</dbReference>
<evidence type="ECO:0000256" key="8">
    <source>
        <dbReference type="ARBA" id="ARBA00022741"/>
    </source>
</evidence>
<dbReference type="SUPFAM" id="SSF52058">
    <property type="entry name" value="L domain-like"/>
    <property type="match status" value="2"/>
</dbReference>
<dbReference type="Pfam" id="PF01030">
    <property type="entry name" value="Recep_L_domain"/>
    <property type="match status" value="2"/>
</dbReference>
<dbReference type="InterPro" id="IPR006211">
    <property type="entry name" value="Furin-like_Cys-rich_dom"/>
</dbReference>